<dbReference type="EMBL" id="AJYW02000051">
    <property type="protein sequence ID" value="OEE78283.1"/>
    <property type="molecule type" value="Genomic_DNA"/>
</dbReference>
<dbReference type="Proteomes" id="UP000094165">
    <property type="component" value="Unassembled WGS sequence"/>
</dbReference>
<feature type="transmembrane region" description="Helical" evidence="1">
    <location>
        <begin position="31"/>
        <end position="51"/>
    </location>
</feature>
<feature type="transmembrane region" description="Helical" evidence="1">
    <location>
        <begin position="7"/>
        <end position="25"/>
    </location>
</feature>
<accession>A0A1E5D3Y4</accession>
<sequence length="84" mass="9222">MKSSSRSKSIAIVSAVIFVLGLLSLNVNQLGLAPIFVIVIAFFTMLVHGFLHFSGRNNGDVFEAYQDSQKTKAEALESSFNNRK</sequence>
<keyword evidence="3" id="KW-1185">Reference proteome</keyword>
<evidence type="ECO:0000256" key="1">
    <source>
        <dbReference type="SAM" id="Phobius"/>
    </source>
</evidence>
<protein>
    <submittedName>
        <fullName evidence="2">Uncharacterized protein</fullName>
    </submittedName>
</protein>
<proteinExistence type="predicted"/>
<organism evidence="2 3">
    <name type="scientific">Vibrio genomosp. F6 str. FF-238</name>
    <dbReference type="NCBI Taxonomy" id="1191298"/>
    <lineage>
        <taxon>Bacteria</taxon>
        <taxon>Pseudomonadati</taxon>
        <taxon>Pseudomonadota</taxon>
        <taxon>Gammaproteobacteria</taxon>
        <taxon>Vibrionales</taxon>
        <taxon>Vibrionaceae</taxon>
        <taxon>Vibrio</taxon>
    </lineage>
</organism>
<evidence type="ECO:0000313" key="2">
    <source>
        <dbReference type="EMBL" id="OEE78283.1"/>
    </source>
</evidence>
<keyword evidence="1" id="KW-1133">Transmembrane helix</keyword>
<keyword evidence="1" id="KW-0812">Transmembrane</keyword>
<dbReference type="RefSeq" id="WP_017054753.1">
    <property type="nucleotide sequence ID" value="NZ_AJYW02000051.1"/>
</dbReference>
<dbReference type="AlphaFoldDB" id="A0A1E5D3Y4"/>
<evidence type="ECO:0000313" key="3">
    <source>
        <dbReference type="Proteomes" id="UP000094165"/>
    </source>
</evidence>
<comment type="caution">
    <text evidence="2">The sequence shown here is derived from an EMBL/GenBank/DDBJ whole genome shotgun (WGS) entry which is preliminary data.</text>
</comment>
<name>A0A1E5D3Y4_9VIBR</name>
<gene>
    <name evidence="2" type="ORF">A130_03295</name>
</gene>
<keyword evidence="1" id="KW-0472">Membrane</keyword>
<reference evidence="2 3" key="1">
    <citation type="journal article" date="2012" name="Science">
        <title>Ecological populations of bacteria act as socially cohesive units of antibiotic production and resistance.</title>
        <authorList>
            <person name="Cordero O.X."/>
            <person name="Wildschutte H."/>
            <person name="Kirkup B."/>
            <person name="Proehl S."/>
            <person name="Ngo L."/>
            <person name="Hussain F."/>
            <person name="Le Roux F."/>
            <person name="Mincer T."/>
            <person name="Polz M.F."/>
        </authorList>
    </citation>
    <scope>NUCLEOTIDE SEQUENCE [LARGE SCALE GENOMIC DNA]</scope>
    <source>
        <strain evidence="2 3">FF-238</strain>
    </source>
</reference>